<feature type="domain" description="Biotin-protein ligase N-terminal" evidence="1">
    <location>
        <begin position="2"/>
        <end position="288"/>
    </location>
</feature>
<gene>
    <name evidence="2" type="ORF">AYI68_g7666</name>
</gene>
<reference evidence="2 3" key="1">
    <citation type="journal article" date="2016" name="Mol. Biol. Evol.">
        <title>Genome-Wide Survey of Gut Fungi (Harpellales) Reveals the First Horizontally Transferred Ubiquitin Gene from a Mosquito Host.</title>
        <authorList>
            <person name="Wang Y."/>
            <person name="White M.M."/>
            <person name="Kvist S."/>
            <person name="Moncalvo J.M."/>
        </authorList>
    </citation>
    <scope>NUCLEOTIDE SEQUENCE [LARGE SCALE GENOMIC DNA]</scope>
    <source>
        <strain evidence="2 3">ALG-7-W6</strain>
    </source>
</reference>
<proteinExistence type="predicted"/>
<sequence length="383" mass="42511">MKQAIISLANLLDKRYSIVTIEALQLATESWEDSTFLLVIPGGRDAFYNRDLGGIAAMKIRNYVRNGGKYLGFCGGGYFGCSRVLFEPNSPLEIIGDRPLGFYPGVCKGAAYPGFNYNNEEKSKVIQISVEKSAFKQQKMSEWMSESDIEYHDVYYNGGGYFADSDYLGNDLLYEIDMDNFNDDIRKSYYTQVLCRYPSDVSDPENRTINVEGAAAIVACQYGKGIAVLTGVHIEFSYKVFISPTNSLLPQDQLNRLKSSERSRQKLFISILHYLGLNVSSDAIDIISATTKKSITPTFIIPMKNVLESDIVHLILQLGEGSLDNIIHDNHNSFDFTLIDSAGPVFIEDVGDIAADSSGVLVNSVPKDDSLAIVMGKRRLIID</sequence>
<evidence type="ECO:0000259" key="1">
    <source>
        <dbReference type="Pfam" id="PF09825"/>
    </source>
</evidence>
<dbReference type="PANTHER" id="PTHR12835:SF5">
    <property type="entry name" value="BIOTIN--PROTEIN LIGASE"/>
    <property type="match status" value="1"/>
</dbReference>
<dbReference type="SUPFAM" id="SSF52317">
    <property type="entry name" value="Class I glutamine amidotransferase-like"/>
    <property type="match status" value="1"/>
</dbReference>
<protein>
    <submittedName>
        <fullName evidence="2">Biotin-protein ligase</fullName>
    </submittedName>
</protein>
<dbReference type="GO" id="GO:0005737">
    <property type="term" value="C:cytoplasm"/>
    <property type="evidence" value="ECO:0007669"/>
    <property type="project" value="TreeGrafter"/>
</dbReference>
<accession>A0A1R0GN15</accession>
<dbReference type="AlphaFoldDB" id="A0A1R0GN15"/>
<dbReference type="Proteomes" id="UP000187455">
    <property type="component" value="Unassembled WGS sequence"/>
</dbReference>
<evidence type="ECO:0000313" key="2">
    <source>
        <dbReference type="EMBL" id="OLY78285.1"/>
    </source>
</evidence>
<dbReference type="STRING" id="133383.A0A1R0GN15"/>
<dbReference type="OrthoDB" id="10250105at2759"/>
<organism evidence="2 3">
    <name type="scientific">Smittium mucronatum</name>
    <dbReference type="NCBI Taxonomy" id="133383"/>
    <lineage>
        <taxon>Eukaryota</taxon>
        <taxon>Fungi</taxon>
        <taxon>Fungi incertae sedis</taxon>
        <taxon>Zoopagomycota</taxon>
        <taxon>Kickxellomycotina</taxon>
        <taxon>Harpellomycetes</taxon>
        <taxon>Harpellales</taxon>
        <taxon>Legeriomycetaceae</taxon>
        <taxon>Smittium</taxon>
    </lineage>
</organism>
<dbReference type="PANTHER" id="PTHR12835">
    <property type="entry name" value="BIOTIN PROTEIN LIGASE"/>
    <property type="match status" value="1"/>
</dbReference>
<dbReference type="InterPro" id="IPR019197">
    <property type="entry name" value="Biotin-prot_ligase_N"/>
</dbReference>
<dbReference type="InterPro" id="IPR029062">
    <property type="entry name" value="Class_I_gatase-like"/>
</dbReference>
<comment type="caution">
    <text evidence="2">The sequence shown here is derived from an EMBL/GenBank/DDBJ whole genome shotgun (WGS) entry which is preliminary data.</text>
</comment>
<dbReference type="EMBL" id="LSSL01006782">
    <property type="protein sequence ID" value="OLY78285.1"/>
    <property type="molecule type" value="Genomic_DNA"/>
</dbReference>
<dbReference type="Pfam" id="PF09825">
    <property type="entry name" value="BPL_N"/>
    <property type="match status" value="1"/>
</dbReference>
<keyword evidence="2" id="KW-0436">Ligase</keyword>
<keyword evidence="3" id="KW-1185">Reference proteome</keyword>
<name>A0A1R0GN15_9FUNG</name>
<dbReference type="GO" id="GO:0004077">
    <property type="term" value="F:biotin--[biotin carboxyl-carrier protein] ligase activity"/>
    <property type="evidence" value="ECO:0007669"/>
    <property type="project" value="TreeGrafter"/>
</dbReference>
<evidence type="ECO:0000313" key="3">
    <source>
        <dbReference type="Proteomes" id="UP000187455"/>
    </source>
</evidence>